<evidence type="ECO:0000256" key="3">
    <source>
        <dbReference type="ARBA" id="ARBA00022989"/>
    </source>
</evidence>
<keyword evidence="8" id="KW-1185">Reference proteome</keyword>
<dbReference type="GO" id="GO:0016020">
    <property type="term" value="C:membrane"/>
    <property type="evidence" value="ECO:0007669"/>
    <property type="project" value="UniProtKB-SubCell"/>
</dbReference>
<dbReference type="InterPro" id="IPR051423">
    <property type="entry name" value="CD225/Dispanin"/>
</dbReference>
<dbReference type="Pfam" id="PF04505">
    <property type="entry name" value="CD225"/>
    <property type="match status" value="1"/>
</dbReference>
<feature type="region of interest" description="Disordered" evidence="5">
    <location>
        <begin position="1"/>
        <end position="23"/>
    </location>
</feature>
<sequence>MSDYGTPPPPPPPPSAPGYNEGPVVGGTPPKNYLVFAILATIFCCLPPGIAAIVFATQVNSKWRAGDAAGAQASSAKAKQWTIITAIVGLVWGVIYFTLIYPAIKDSAGV</sequence>
<keyword evidence="4 6" id="KW-0472">Membrane</keyword>
<feature type="transmembrane region" description="Helical" evidence="6">
    <location>
        <begin position="81"/>
        <end position="104"/>
    </location>
</feature>
<dbReference type="RefSeq" id="WP_140743214.1">
    <property type="nucleotide sequence ID" value="NZ_RCZM01000006.1"/>
</dbReference>
<evidence type="ECO:0000313" key="8">
    <source>
        <dbReference type="Proteomes" id="UP000317722"/>
    </source>
</evidence>
<comment type="subcellular location">
    <subcellularLocation>
        <location evidence="1">Membrane</location>
    </subcellularLocation>
</comment>
<keyword evidence="2 6" id="KW-0812">Transmembrane</keyword>
<keyword evidence="3 6" id="KW-1133">Transmembrane helix</keyword>
<evidence type="ECO:0000313" key="7">
    <source>
        <dbReference type="EMBL" id="TPG14066.1"/>
    </source>
</evidence>
<evidence type="ECO:0000256" key="6">
    <source>
        <dbReference type="SAM" id="Phobius"/>
    </source>
</evidence>
<evidence type="ECO:0000256" key="5">
    <source>
        <dbReference type="SAM" id="MobiDB-lite"/>
    </source>
</evidence>
<evidence type="ECO:0000256" key="1">
    <source>
        <dbReference type="ARBA" id="ARBA00004370"/>
    </source>
</evidence>
<gene>
    <name evidence="7" type="ORF">EAH86_17865</name>
</gene>
<evidence type="ECO:0000256" key="2">
    <source>
        <dbReference type="ARBA" id="ARBA00022692"/>
    </source>
</evidence>
<organism evidence="7 8">
    <name type="scientific">Pedococcus bigeumensis</name>
    <dbReference type="NCBI Taxonomy" id="433644"/>
    <lineage>
        <taxon>Bacteria</taxon>
        <taxon>Bacillati</taxon>
        <taxon>Actinomycetota</taxon>
        <taxon>Actinomycetes</taxon>
        <taxon>Micrococcales</taxon>
        <taxon>Intrasporangiaceae</taxon>
        <taxon>Pedococcus</taxon>
    </lineage>
</organism>
<feature type="compositionally biased region" description="Pro residues" evidence="5">
    <location>
        <begin position="1"/>
        <end position="16"/>
    </location>
</feature>
<evidence type="ECO:0000256" key="4">
    <source>
        <dbReference type="ARBA" id="ARBA00023136"/>
    </source>
</evidence>
<feature type="transmembrane region" description="Helical" evidence="6">
    <location>
        <begin position="33"/>
        <end position="56"/>
    </location>
</feature>
<dbReference type="InterPro" id="IPR007593">
    <property type="entry name" value="CD225/Dispanin_fam"/>
</dbReference>
<dbReference type="PANTHER" id="PTHR14948:SF25">
    <property type="entry name" value="DUF4190 DOMAIN-CONTAINING PROTEIN"/>
    <property type="match status" value="1"/>
</dbReference>
<dbReference type="EMBL" id="RCZM01000006">
    <property type="protein sequence ID" value="TPG14066.1"/>
    <property type="molecule type" value="Genomic_DNA"/>
</dbReference>
<dbReference type="AlphaFoldDB" id="A0A502CQI6"/>
<name>A0A502CQI6_9MICO</name>
<dbReference type="Proteomes" id="UP000317722">
    <property type="component" value="Unassembled WGS sequence"/>
</dbReference>
<protein>
    <submittedName>
        <fullName evidence="7">CD225/dispanin family protein</fullName>
    </submittedName>
</protein>
<dbReference type="OrthoDB" id="9815705at2"/>
<comment type="caution">
    <text evidence="7">The sequence shown here is derived from an EMBL/GenBank/DDBJ whole genome shotgun (WGS) entry which is preliminary data.</text>
</comment>
<proteinExistence type="predicted"/>
<dbReference type="PANTHER" id="PTHR14948">
    <property type="entry name" value="NG5"/>
    <property type="match status" value="1"/>
</dbReference>
<reference evidence="7 8" key="1">
    <citation type="journal article" date="2019" name="Environ. Microbiol.">
        <title>Species interactions and distinct microbial communities in high Arctic permafrost affected cryosols are associated with the CH4 and CO2 gas fluxes.</title>
        <authorList>
            <person name="Altshuler I."/>
            <person name="Hamel J."/>
            <person name="Turney S."/>
            <person name="Magnuson E."/>
            <person name="Levesque R."/>
            <person name="Greer C."/>
            <person name="Whyte L.G."/>
        </authorList>
    </citation>
    <scope>NUCLEOTIDE SEQUENCE [LARGE SCALE GENOMIC DNA]</scope>
    <source>
        <strain evidence="7 8">S9.3A</strain>
    </source>
</reference>
<accession>A0A502CQI6</accession>